<evidence type="ECO:0000259" key="5">
    <source>
        <dbReference type="Pfam" id="PF02631"/>
    </source>
</evidence>
<accession>A0A235BXR9</accession>
<proteinExistence type="inferred from homology"/>
<dbReference type="InterPro" id="IPR053925">
    <property type="entry name" value="RecX_HTH_3rd"/>
</dbReference>
<dbReference type="GO" id="GO:0005737">
    <property type="term" value="C:cytoplasm"/>
    <property type="evidence" value="ECO:0007669"/>
    <property type="project" value="UniProtKB-SubCell"/>
</dbReference>
<dbReference type="Pfam" id="PF21982">
    <property type="entry name" value="RecX_HTH1"/>
    <property type="match status" value="1"/>
</dbReference>
<dbReference type="InterPro" id="IPR003783">
    <property type="entry name" value="Regulatory_RecX"/>
</dbReference>
<feature type="domain" description="RecX third three-helical" evidence="6">
    <location>
        <begin position="153"/>
        <end position="199"/>
    </location>
</feature>
<evidence type="ECO:0000256" key="1">
    <source>
        <dbReference type="ARBA" id="ARBA00004496"/>
    </source>
</evidence>
<dbReference type="Pfam" id="PF21981">
    <property type="entry name" value="RecX_HTH3"/>
    <property type="match status" value="1"/>
</dbReference>
<evidence type="ECO:0000256" key="2">
    <source>
        <dbReference type="ARBA" id="ARBA00009695"/>
    </source>
</evidence>
<evidence type="ECO:0000259" key="6">
    <source>
        <dbReference type="Pfam" id="PF21981"/>
    </source>
</evidence>
<comment type="similarity">
    <text evidence="2">Belongs to the RecX family.</text>
</comment>
<dbReference type="Pfam" id="PF02631">
    <property type="entry name" value="RecX_HTH2"/>
    <property type="match status" value="1"/>
</dbReference>
<dbReference type="EMBL" id="NOZP01000027">
    <property type="protein sequence ID" value="OYD17014.1"/>
    <property type="molecule type" value="Genomic_DNA"/>
</dbReference>
<dbReference type="InterPro" id="IPR053924">
    <property type="entry name" value="RecX_HTH_2nd"/>
</dbReference>
<feature type="domain" description="RecX first three-helical" evidence="7">
    <location>
        <begin position="61"/>
        <end position="100"/>
    </location>
</feature>
<dbReference type="Proteomes" id="UP000215559">
    <property type="component" value="Unassembled WGS sequence"/>
</dbReference>
<evidence type="ECO:0000256" key="3">
    <source>
        <dbReference type="ARBA" id="ARBA00018111"/>
    </source>
</evidence>
<evidence type="ECO:0000259" key="7">
    <source>
        <dbReference type="Pfam" id="PF21982"/>
    </source>
</evidence>
<evidence type="ECO:0000313" key="8">
    <source>
        <dbReference type="EMBL" id="OYD17014.1"/>
    </source>
</evidence>
<dbReference type="HAMAP" id="MF_01114">
    <property type="entry name" value="RecX"/>
    <property type="match status" value="1"/>
</dbReference>
<dbReference type="GO" id="GO:0006282">
    <property type="term" value="P:regulation of DNA repair"/>
    <property type="evidence" value="ECO:0007669"/>
    <property type="project" value="InterPro"/>
</dbReference>
<dbReference type="PANTHER" id="PTHR33602:SF1">
    <property type="entry name" value="REGULATORY PROTEIN RECX FAMILY PROTEIN"/>
    <property type="match status" value="1"/>
</dbReference>
<feature type="non-terminal residue" evidence="8">
    <location>
        <position position="206"/>
    </location>
</feature>
<keyword evidence="4" id="KW-0963">Cytoplasm</keyword>
<dbReference type="AlphaFoldDB" id="A0A235BXR9"/>
<comment type="subcellular location">
    <subcellularLocation>
        <location evidence="1">Cytoplasm</location>
    </subcellularLocation>
</comment>
<organism evidence="8 9">
    <name type="scientific">candidate division WOR-3 bacterium JGI_Cruoil_03_51_56</name>
    <dbReference type="NCBI Taxonomy" id="1973747"/>
    <lineage>
        <taxon>Bacteria</taxon>
        <taxon>Bacteria division WOR-3</taxon>
    </lineage>
</organism>
<dbReference type="Gene3D" id="1.10.10.10">
    <property type="entry name" value="Winged helix-like DNA-binding domain superfamily/Winged helix DNA-binding domain"/>
    <property type="match status" value="3"/>
</dbReference>
<evidence type="ECO:0000256" key="4">
    <source>
        <dbReference type="ARBA" id="ARBA00022490"/>
    </source>
</evidence>
<evidence type="ECO:0000313" key="9">
    <source>
        <dbReference type="Proteomes" id="UP000215559"/>
    </source>
</evidence>
<dbReference type="PANTHER" id="PTHR33602">
    <property type="entry name" value="REGULATORY PROTEIN RECX FAMILY PROTEIN"/>
    <property type="match status" value="1"/>
</dbReference>
<comment type="caution">
    <text evidence="8">The sequence shown here is derived from an EMBL/GenBank/DDBJ whole genome shotgun (WGS) entry which is preliminary data.</text>
</comment>
<name>A0A235BXR9_UNCW3</name>
<reference evidence="8 9" key="1">
    <citation type="submission" date="2017-07" db="EMBL/GenBank/DDBJ databases">
        <title>Recovery of genomes from metagenomes via a dereplication, aggregation, and scoring strategy.</title>
        <authorList>
            <person name="Sieber C.M."/>
            <person name="Probst A.J."/>
            <person name="Sharrar A."/>
            <person name="Thomas B.C."/>
            <person name="Hess M."/>
            <person name="Tringe S.G."/>
            <person name="Banfield J.F."/>
        </authorList>
    </citation>
    <scope>NUCLEOTIDE SEQUENCE [LARGE SCALE GENOMIC DNA]</scope>
    <source>
        <strain evidence="8">JGI_Cruoil_03_51_56</strain>
    </source>
</reference>
<protein>
    <recommendedName>
        <fullName evidence="3">Regulatory protein RecX</fullName>
    </recommendedName>
</protein>
<gene>
    <name evidence="8" type="ORF">CH330_01120</name>
</gene>
<feature type="domain" description="RecX second three-helical" evidence="5">
    <location>
        <begin position="107"/>
        <end position="148"/>
    </location>
</feature>
<dbReference type="InterPro" id="IPR053926">
    <property type="entry name" value="RecX_HTH_1st"/>
</dbReference>
<dbReference type="InterPro" id="IPR036388">
    <property type="entry name" value="WH-like_DNA-bd_sf"/>
</dbReference>
<sequence>MKVTRLKPQRRNSRRYSVFLDGTYSFSLDQETIIALGLKPGIDLEPADVEHITHEEKLRRAKDYALLLLSYRARTVKELCDRLKRKKFEPDIIDAAINRLKELKLLDDNKFARDYVEDRIKLRHKGKWVVRGELLKLGVSKEQIEQALAQAPDELEPAQELVHKYRSRHAGLEPDVRKRRLYALLARRGFSPDTIREALKLPENRA</sequence>